<evidence type="ECO:0000313" key="5">
    <source>
        <dbReference type="EMBL" id="QBD79249.1"/>
    </source>
</evidence>
<dbReference type="EMBL" id="CP035758">
    <property type="protein sequence ID" value="QBD79249.1"/>
    <property type="molecule type" value="Genomic_DNA"/>
</dbReference>
<feature type="domain" description="Thiamine pyrophosphate enzyme TPP-binding" evidence="4">
    <location>
        <begin position="44"/>
        <end position="155"/>
    </location>
</feature>
<keyword evidence="3" id="KW-0456">Lyase</keyword>
<reference evidence="5 6" key="1">
    <citation type="submission" date="2019-01" db="EMBL/GenBank/DDBJ databases">
        <title>Ktedonosporobacter rubrisoli SCAWS-G2.</title>
        <authorList>
            <person name="Huang Y."/>
            <person name="Yan B."/>
        </authorList>
    </citation>
    <scope>NUCLEOTIDE SEQUENCE [LARGE SCALE GENOMIC DNA]</scope>
    <source>
        <strain evidence="5 6">SCAWS-G2</strain>
    </source>
</reference>
<dbReference type="GO" id="GO:0016831">
    <property type="term" value="F:carboxy-lyase activity"/>
    <property type="evidence" value="ECO:0007669"/>
    <property type="project" value="UniProtKB-KW"/>
</dbReference>
<dbReference type="SUPFAM" id="SSF52518">
    <property type="entry name" value="Thiamin diphosphate-binding fold (THDP-binding)"/>
    <property type="match status" value="1"/>
</dbReference>
<dbReference type="PROSITE" id="PS00187">
    <property type="entry name" value="TPP_ENZYMES"/>
    <property type="match status" value="1"/>
</dbReference>
<sequence length="192" mass="20733">MLRADALEAIYPELKERIVVTIMGAVAVELYMLGHRANFFYLEHAMGLASSMGLGIALSIPQEQVVVIDGDGSLLMNLGTLSTLARYKPGNLLHIVFDNESLLSVGGFPTATSTGTDLAGIARASGIPRVIVANTPDALKASVTEALASQTLTTIVSKVEAIGPKTFHMDLPLLENRFQFKRRLQEMRANHQ</sequence>
<accession>A0A4P6JUE0</accession>
<proteinExistence type="predicted"/>
<dbReference type="InterPro" id="IPR051818">
    <property type="entry name" value="TPP_dependent_decarboxylase"/>
</dbReference>
<keyword evidence="2" id="KW-0786">Thiamine pyrophosphate</keyword>
<dbReference type="PANTHER" id="PTHR42818:SF1">
    <property type="entry name" value="SULFOPYRUVATE DECARBOXYLASE"/>
    <property type="match status" value="1"/>
</dbReference>
<dbReference type="InterPro" id="IPR000399">
    <property type="entry name" value="TPP-bd_CS"/>
</dbReference>
<dbReference type="AlphaFoldDB" id="A0A4P6JUE0"/>
<dbReference type="InterPro" id="IPR011766">
    <property type="entry name" value="TPP_enzyme_TPP-bd"/>
</dbReference>
<dbReference type="GO" id="GO:0000287">
    <property type="term" value="F:magnesium ion binding"/>
    <property type="evidence" value="ECO:0007669"/>
    <property type="project" value="InterPro"/>
</dbReference>
<evidence type="ECO:0000259" key="4">
    <source>
        <dbReference type="Pfam" id="PF02775"/>
    </source>
</evidence>
<dbReference type="Gene3D" id="3.40.50.970">
    <property type="match status" value="1"/>
</dbReference>
<dbReference type="GO" id="GO:0030976">
    <property type="term" value="F:thiamine pyrophosphate binding"/>
    <property type="evidence" value="ECO:0007669"/>
    <property type="project" value="InterPro"/>
</dbReference>
<dbReference type="RefSeq" id="WP_129890302.1">
    <property type="nucleotide sequence ID" value="NZ_CP035758.1"/>
</dbReference>
<evidence type="ECO:0000256" key="2">
    <source>
        <dbReference type="ARBA" id="ARBA00023052"/>
    </source>
</evidence>
<dbReference type="InterPro" id="IPR029061">
    <property type="entry name" value="THDP-binding"/>
</dbReference>
<gene>
    <name evidence="5" type="ORF">EPA93_26000</name>
</gene>
<name>A0A4P6JUE0_KTERU</name>
<dbReference type="Pfam" id="PF02775">
    <property type="entry name" value="TPP_enzyme_C"/>
    <property type="match status" value="1"/>
</dbReference>
<organism evidence="5 6">
    <name type="scientific">Ktedonosporobacter rubrisoli</name>
    <dbReference type="NCBI Taxonomy" id="2509675"/>
    <lineage>
        <taxon>Bacteria</taxon>
        <taxon>Bacillati</taxon>
        <taxon>Chloroflexota</taxon>
        <taxon>Ktedonobacteria</taxon>
        <taxon>Ktedonobacterales</taxon>
        <taxon>Ktedonosporobacteraceae</taxon>
        <taxon>Ktedonosporobacter</taxon>
    </lineage>
</organism>
<dbReference type="KEGG" id="kbs:EPA93_26000"/>
<evidence type="ECO:0000313" key="6">
    <source>
        <dbReference type="Proteomes" id="UP000290365"/>
    </source>
</evidence>
<dbReference type="OrthoDB" id="9785953at2"/>
<dbReference type="PANTHER" id="PTHR42818">
    <property type="entry name" value="SULFOPYRUVATE DECARBOXYLASE SUBUNIT ALPHA"/>
    <property type="match status" value="1"/>
</dbReference>
<protein>
    <submittedName>
        <fullName evidence="5">Thiamine pyrophosphate-binding protein</fullName>
    </submittedName>
</protein>
<dbReference type="Proteomes" id="UP000290365">
    <property type="component" value="Chromosome"/>
</dbReference>
<evidence type="ECO:0000256" key="1">
    <source>
        <dbReference type="ARBA" id="ARBA00022793"/>
    </source>
</evidence>
<keyword evidence="1" id="KW-0210">Decarboxylase</keyword>
<evidence type="ECO:0000256" key="3">
    <source>
        <dbReference type="ARBA" id="ARBA00023239"/>
    </source>
</evidence>
<keyword evidence="6" id="KW-1185">Reference proteome</keyword>